<accession>X0U0I9</accession>
<dbReference type="AlphaFoldDB" id="X0U0I9"/>
<dbReference type="SUPFAM" id="SSF69279">
    <property type="entry name" value="Phage tail proteins"/>
    <property type="match status" value="1"/>
</dbReference>
<evidence type="ECO:0000313" key="1">
    <source>
        <dbReference type="EMBL" id="GAF93932.1"/>
    </source>
</evidence>
<dbReference type="Gene3D" id="2.30.110.50">
    <property type="match status" value="1"/>
</dbReference>
<sequence>MLLITSMSGTEQLGRPFEYQLELASEDHQIISTDIVGQ</sequence>
<dbReference type="EMBL" id="BARS01011807">
    <property type="protein sequence ID" value="GAF93932.1"/>
    <property type="molecule type" value="Genomic_DNA"/>
</dbReference>
<gene>
    <name evidence="1" type="ORF">S01H1_21323</name>
</gene>
<protein>
    <submittedName>
        <fullName evidence="1">Uncharacterized protein</fullName>
    </submittedName>
</protein>
<name>X0U0I9_9ZZZZ</name>
<comment type="caution">
    <text evidence="1">The sequence shown here is derived from an EMBL/GenBank/DDBJ whole genome shotgun (WGS) entry which is preliminary data.</text>
</comment>
<proteinExistence type="predicted"/>
<feature type="non-terminal residue" evidence="1">
    <location>
        <position position="38"/>
    </location>
</feature>
<organism evidence="1">
    <name type="scientific">marine sediment metagenome</name>
    <dbReference type="NCBI Taxonomy" id="412755"/>
    <lineage>
        <taxon>unclassified sequences</taxon>
        <taxon>metagenomes</taxon>
        <taxon>ecological metagenomes</taxon>
    </lineage>
</organism>
<reference evidence="1" key="1">
    <citation type="journal article" date="2014" name="Front. Microbiol.">
        <title>High frequency of phylogenetically diverse reductive dehalogenase-homologous genes in deep subseafloor sedimentary metagenomes.</title>
        <authorList>
            <person name="Kawai M."/>
            <person name="Futagami T."/>
            <person name="Toyoda A."/>
            <person name="Takaki Y."/>
            <person name="Nishi S."/>
            <person name="Hori S."/>
            <person name="Arai W."/>
            <person name="Tsubouchi T."/>
            <person name="Morono Y."/>
            <person name="Uchiyama I."/>
            <person name="Ito T."/>
            <person name="Fujiyama A."/>
            <person name="Inagaki F."/>
            <person name="Takami H."/>
        </authorList>
    </citation>
    <scope>NUCLEOTIDE SEQUENCE</scope>
    <source>
        <strain evidence="1">Expedition CK06-06</strain>
    </source>
</reference>